<proteinExistence type="predicted"/>
<sequence>MHLSSILSFMAKCRGVLHQPSESCQRELTTGQRRAETSSRRSPTGINKTHLRANGLKTKEDKSCGSLPVCTCSG</sequence>
<evidence type="ECO:0000313" key="2">
    <source>
        <dbReference type="EMBL" id="MED6274437.1"/>
    </source>
</evidence>
<dbReference type="Proteomes" id="UP001352852">
    <property type="component" value="Unassembled WGS sequence"/>
</dbReference>
<evidence type="ECO:0000256" key="1">
    <source>
        <dbReference type="SAM" id="MobiDB-lite"/>
    </source>
</evidence>
<accession>A0ABU7DH59</accession>
<reference evidence="2 3" key="1">
    <citation type="submission" date="2021-06" db="EMBL/GenBank/DDBJ databases">
        <authorList>
            <person name="Palmer J.M."/>
        </authorList>
    </citation>
    <scope>NUCLEOTIDE SEQUENCE [LARGE SCALE GENOMIC DNA]</scope>
    <source>
        <strain evidence="2 3">CL_MEX2019</strain>
        <tissue evidence="2">Muscle</tissue>
    </source>
</reference>
<keyword evidence="3" id="KW-1185">Reference proteome</keyword>
<name>A0ABU7DH59_9TELE</name>
<comment type="caution">
    <text evidence="2">The sequence shown here is derived from an EMBL/GenBank/DDBJ whole genome shotgun (WGS) entry which is preliminary data.</text>
</comment>
<feature type="region of interest" description="Disordered" evidence="1">
    <location>
        <begin position="24"/>
        <end position="48"/>
    </location>
</feature>
<protein>
    <submittedName>
        <fullName evidence="2">Uncharacterized protein</fullName>
    </submittedName>
</protein>
<organism evidence="2 3">
    <name type="scientific">Characodon lateralis</name>
    <dbReference type="NCBI Taxonomy" id="208331"/>
    <lineage>
        <taxon>Eukaryota</taxon>
        <taxon>Metazoa</taxon>
        <taxon>Chordata</taxon>
        <taxon>Craniata</taxon>
        <taxon>Vertebrata</taxon>
        <taxon>Euteleostomi</taxon>
        <taxon>Actinopterygii</taxon>
        <taxon>Neopterygii</taxon>
        <taxon>Teleostei</taxon>
        <taxon>Neoteleostei</taxon>
        <taxon>Acanthomorphata</taxon>
        <taxon>Ovalentaria</taxon>
        <taxon>Atherinomorphae</taxon>
        <taxon>Cyprinodontiformes</taxon>
        <taxon>Goodeidae</taxon>
        <taxon>Characodon</taxon>
    </lineage>
</organism>
<dbReference type="EMBL" id="JAHUTJ010025907">
    <property type="protein sequence ID" value="MED6274437.1"/>
    <property type="molecule type" value="Genomic_DNA"/>
</dbReference>
<gene>
    <name evidence="2" type="ORF">CHARACLAT_016334</name>
</gene>
<evidence type="ECO:0000313" key="3">
    <source>
        <dbReference type="Proteomes" id="UP001352852"/>
    </source>
</evidence>